<protein>
    <submittedName>
        <fullName evidence="10">ATPase</fullName>
    </submittedName>
</protein>
<dbReference type="EMBL" id="CP113517">
    <property type="protein sequence ID" value="WAR43080.1"/>
    <property type="molecule type" value="Genomic_DNA"/>
</dbReference>
<evidence type="ECO:0000256" key="1">
    <source>
        <dbReference type="ARBA" id="ARBA00004141"/>
    </source>
</evidence>
<keyword evidence="5 9" id="KW-1133">Transmembrane helix</keyword>
<gene>
    <name evidence="10" type="ORF">NM686_011790</name>
</gene>
<evidence type="ECO:0000313" key="10">
    <source>
        <dbReference type="EMBL" id="WAR43080.1"/>
    </source>
</evidence>
<sequence length="599" mass="68165">MAIVKLKKMTFCGLIEDKARVLDQLQTMGDLHLIPLTPSRRSREREGGKQSEQMMQALRYLRSSPNKRHQVKRSKNFNSDHVVDQVLKLKSKTRELTDKYDALQKRIKELEPWGDFQLPETGLLAGQRFWFYIIPKRMMNKLKDCDYTWQTVHQDNLFCYVVVIAETEPPENALPVARTHTGSIALSELEHQRDELELALEDLQAQRESLTRWTYLLTLHCNEAWNFDNLQQAQILTRDETSVFAVQGWLPEKHLQRYQAFAEQQGLALLIEEPTEEDRPPTLLENPPQLAGGEELVNFYQTPHYGGWDPSAMVFFSFSLFFALILSDAGYAAVFALFLLFKWRQLGKNVKGRRIRVLAANTIFLSLLWGVLCGSYFGYAPKPESVFSELKFFDLNDFSGMMRLTIAIGVVHIAMANLIKAYQLMPSSQALGPIGWVGLVVGGFCLWLSPADKQAILSIFGKSLLIVGAVLLVLFNSHRRIKHWSDWFLRLLDGLKSLIGITQLFGDVLSYMRLFALGLASASLALTFNHLAEQVHHNLPGPGLFFSIMILLLGHGLNLLLCILSGVVHGLRLNFIEFYNWSVSDEGYPFKAFSKKGVH</sequence>
<feature type="transmembrane region" description="Helical" evidence="9">
    <location>
        <begin position="313"/>
        <end position="341"/>
    </location>
</feature>
<name>A0ABY7GCQ5_9GAMM</name>
<evidence type="ECO:0000256" key="4">
    <source>
        <dbReference type="ARBA" id="ARBA00022692"/>
    </source>
</evidence>
<dbReference type="PANTHER" id="PTHR11629:SF63">
    <property type="entry name" value="V-TYPE PROTON ATPASE SUBUNIT A"/>
    <property type="match status" value="1"/>
</dbReference>
<dbReference type="RefSeq" id="WP_255188058.1">
    <property type="nucleotide sequence ID" value="NZ_CP113517.1"/>
</dbReference>
<evidence type="ECO:0000256" key="7">
    <source>
        <dbReference type="ARBA" id="ARBA00023136"/>
    </source>
</evidence>
<feature type="transmembrane region" description="Helical" evidence="9">
    <location>
        <begin position="511"/>
        <end position="532"/>
    </location>
</feature>
<evidence type="ECO:0000256" key="2">
    <source>
        <dbReference type="ARBA" id="ARBA00009904"/>
    </source>
</evidence>
<feature type="transmembrane region" description="Helical" evidence="9">
    <location>
        <begin position="455"/>
        <end position="475"/>
    </location>
</feature>
<keyword evidence="8" id="KW-0175">Coiled coil</keyword>
<evidence type="ECO:0000256" key="5">
    <source>
        <dbReference type="ARBA" id="ARBA00022989"/>
    </source>
</evidence>
<organism evidence="10 11">
    <name type="scientific">Methylomonas rapida</name>
    <dbReference type="NCBI Taxonomy" id="2963939"/>
    <lineage>
        <taxon>Bacteria</taxon>
        <taxon>Pseudomonadati</taxon>
        <taxon>Pseudomonadota</taxon>
        <taxon>Gammaproteobacteria</taxon>
        <taxon>Methylococcales</taxon>
        <taxon>Methylococcaceae</taxon>
        <taxon>Methylomonas</taxon>
    </lineage>
</organism>
<feature type="coiled-coil region" evidence="8">
    <location>
        <begin position="186"/>
        <end position="213"/>
    </location>
</feature>
<evidence type="ECO:0000256" key="6">
    <source>
        <dbReference type="ARBA" id="ARBA00023065"/>
    </source>
</evidence>
<dbReference type="InterPro" id="IPR002490">
    <property type="entry name" value="V-ATPase_116kDa_su"/>
</dbReference>
<evidence type="ECO:0000256" key="3">
    <source>
        <dbReference type="ARBA" id="ARBA00022448"/>
    </source>
</evidence>
<feature type="transmembrane region" description="Helical" evidence="9">
    <location>
        <begin position="544"/>
        <end position="568"/>
    </location>
</feature>
<proteinExistence type="inferred from homology"/>
<feature type="transmembrane region" description="Helical" evidence="9">
    <location>
        <begin position="431"/>
        <end position="449"/>
    </location>
</feature>
<keyword evidence="4 9" id="KW-0812">Transmembrane</keyword>
<keyword evidence="3" id="KW-0813">Transport</keyword>
<comment type="similarity">
    <text evidence="2">Belongs to the V-ATPase 116 kDa subunit family.</text>
</comment>
<evidence type="ECO:0000256" key="8">
    <source>
        <dbReference type="SAM" id="Coils"/>
    </source>
</evidence>
<reference evidence="10" key="1">
    <citation type="submission" date="2022-11" db="EMBL/GenBank/DDBJ databases">
        <title>Methylomonas rapida sp. nov., Carotenoid-Producing Obligate Methanotrophs with High Growth Characteristics and Biotechnological Potential.</title>
        <authorList>
            <person name="Tikhonova E.N."/>
            <person name="Suleimanov R.Z."/>
            <person name="Miroshnikov K."/>
            <person name="Oshkin I.Y."/>
            <person name="Belova S.E."/>
            <person name="Danilova O.V."/>
            <person name="Ashikhmin A."/>
            <person name="Konopkin A."/>
            <person name="But S.Y."/>
            <person name="Khmelenina V.N."/>
            <person name="Kuznetsov N."/>
            <person name="Pimenov N.V."/>
            <person name="Dedysh S.N."/>
        </authorList>
    </citation>
    <scope>NUCLEOTIDE SEQUENCE</scope>
    <source>
        <strain evidence="10">MP1</strain>
    </source>
</reference>
<accession>A0ABY7GCQ5</accession>
<evidence type="ECO:0000313" key="11">
    <source>
        <dbReference type="Proteomes" id="UP001162780"/>
    </source>
</evidence>
<comment type="subcellular location">
    <subcellularLocation>
        <location evidence="1">Membrane</location>
        <topology evidence="1">Multi-pass membrane protein</topology>
    </subcellularLocation>
</comment>
<keyword evidence="11" id="KW-1185">Reference proteome</keyword>
<evidence type="ECO:0000256" key="9">
    <source>
        <dbReference type="SAM" id="Phobius"/>
    </source>
</evidence>
<keyword evidence="6" id="KW-0406">Ion transport</keyword>
<feature type="transmembrane region" description="Helical" evidence="9">
    <location>
        <begin position="400"/>
        <end position="419"/>
    </location>
</feature>
<dbReference type="Proteomes" id="UP001162780">
    <property type="component" value="Chromosome"/>
</dbReference>
<dbReference type="PANTHER" id="PTHR11629">
    <property type="entry name" value="VACUOLAR PROTON ATPASES"/>
    <property type="match status" value="1"/>
</dbReference>
<feature type="transmembrane region" description="Helical" evidence="9">
    <location>
        <begin position="362"/>
        <end position="380"/>
    </location>
</feature>
<keyword evidence="7 9" id="KW-0472">Membrane</keyword>